<dbReference type="AlphaFoldDB" id="A0A0C3DFU7"/>
<evidence type="ECO:0000313" key="2">
    <source>
        <dbReference type="Proteomes" id="UP000053989"/>
    </source>
</evidence>
<dbReference type="OrthoDB" id="3251205at2759"/>
<evidence type="ECO:0000313" key="1">
    <source>
        <dbReference type="EMBL" id="KIM59580.1"/>
    </source>
</evidence>
<keyword evidence="2" id="KW-1185">Reference proteome</keyword>
<accession>A0A0C3DFU7</accession>
<name>A0A0C3DFU7_9AGAM</name>
<gene>
    <name evidence="1" type="ORF">SCLCIDRAFT_125876</name>
</gene>
<proteinExistence type="predicted"/>
<dbReference type="Proteomes" id="UP000053989">
    <property type="component" value="Unassembled WGS sequence"/>
</dbReference>
<reference evidence="1 2" key="1">
    <citation type="submission" date="2014-04" db="EMBL/GenBank/DDBJ databases">
        <authorList>
            <consortium name="DOE Joint Genome Institute"/>
            <person name="Kuo A."/>
            <person name="Kohler A."/>
            <person name="Nagy L.G."/>
            <person name="Floudas D."/>
            <person name="Copeland A."/>
            <person name="Barry K.W."/>
            <person name="Cichocki N."/>
            <person name="Veneault-Fourrey C."/>
            <person name="LaButti K."/>
            <person name="Lindquist E.A."/>
            <person name="Lipzen A."/>
            <person name="Lundell T."/>
            <person name="Morin E."/>
            <person name="Murat C."/>
            <person name="Sun H."/>
            <person name="Tunlid A."/>
            <person name="Henrissat B."/>
            <person name="Grigoriev I.V."/>
            <person name="Hibbett D.S."/>
            <person name="Martin F."/>
            <person name="Nordberg H.P."/>
            <person name="Cantor M.N."/>
            <person name="Hua S.X."/>
        </authorList>
    </citation>
    <scope>NUCLEOTIDE SEQUENCE [LARGE SCALE GENOMIC DNA]</scope>
    <source>
        <strain evidence="1 2">Foug A</strain>
    </source>
</reference>
<dbReference type="PANTHER" id="PTHR33096:SF1">
    <property type="entry name" value="CXC1-LIKE CYSTEINE CLUSTER ASSOCIATED WITH KDZ TRANSPOSASES DOMAIN-CONTAINING PROTEIN"/>
    <property type="match status" value="1"/>
</dbReference>
<dbReference type="InterPro" id="IPR040521">
    <property type="entry name" value="KDZ"/>
</dbReference>
<dbReference type="PANTHER" id="PTHR33096">
    <property type="entry name" value="CXC2 DOMAIN-CONTAINING PROTEIN"/>
    <property type="match status" value="1"/>
</dbReference>
<reference evidence="2" key="2">
    <citation type="submission" date="2015-01" db="EMBL/GenBank/DDBJ databases">
        <title>Evolutionary Origins and Diversification of the Mycorrhizal Mutualists.</title>
        <authorList>
            <consortium name="DOE Joint Genome Institute"/>
            <consortium name="Mycorrhizal Genomics Consortium"/>
            <person name="Kohler A."/>
            <person name="Kuo A."/>
            <person name="Nagy L.G."/>
            <person name="Floudas D."/>
            <person name="Copeland A."/>
            <person name="Barry K.W."/>
            <person name="Cichocki N."/>
            <person name="Veneault-Fourrey C."/>
            <person name="LaButti K."/>
            <person name="Lindquist E.A."/>
            <person name="Lipzen A."/>
            <person name="Lundell T."/>
            <person name="Morin E."/>
            <person name="Murat C."/>
            <person name="Riley R."/>
            <person name="Ohm R."/>
            <person name="Sun H."/>
            <person name="Tunlid A."/>
            <person name="Henrissat B."/>
            <person name="Grigoriev I.V."/>
            <person name="Hibbett D.S."/>
            <person name="Martin F."/>
        </authorList>
    </citation>
    <scope>NUCLEOTIDE SEQUENCE [LARGE SCALE GENOMIC DNA]</scope>
    <source>
        <strain evidence="2">Foug A</strain>
    </source>
</reference>
<dbReference type="EMBL" id="KN822071">
    <property type="protein sequence ID" value="KIM59580.1"/>
    <property type="molecule type" value="Genomic_DNA"/>
</dbReference>
<sequence>MYDDDWEVETPDLSKEFNCVDRWRNARADVWKKTFSVFEESGIFLATCRHCFVLLTCDMVKSGELAKYPLAMVNCLLSVYGPNGGCTYDIGCAFNKTVNMSTIGSRIRALRLRFMVGAFHRHAHNCLCQLDWHPTYIEGARNMEGEGCEHVFSASNELARSM</sequence>
<organism evidence="1 2">
    <name type="scientific">Scleroderma citrinum Foug A</name>
    <dbReference type="NCBI Taxonomy" id="1036808"/>
    <lineage>
        <taxon>Eukaryota</taxon>
        <taxon>Fungi</taxon>
        <taxon>Dikarya</taxon>
        <taxon>Basidiomycota</taxon>
        <taxon>Agaricomycotina</taxon>
        <taxon>Agaricomycetes</taxon>
        <taxon>Agaricomycetidae</taxon>
        <taxon>Boletales</taxon>
        <taxon>Sclerodermatineae</taxon>
        <taxon>Sclerodermataceae</taxon>
        <taxon>Scleroderma</taxon>
    </lineage>
</organism>
<protein>
    <recommendedName>
        <fullName evidence="3">CxC2-like cysteine cluster KDZ transposase-associated domain-containing protein</fullName>
    </recommendedName>
</protein>
<dbReference type="InParanoid" id="A0A0C3DFU7"/>
<dbReference type="Pfam" id="PF18758">
    <property type="entry name" value="KDZ"/>
    <property type="match status" value="1"/>
</dbReference>
<evidence type="ECO:0008006" key="3">
    <source>
        <dbReference type="Google" id="ProtNLM"/>
    </source>
</evidence>
<dbReference type="HOGENOM" id="CLU_091791_0_0_1"/>